<evidence type="ECO:0008006" key="4">
    <source>
        <dbReference type="Google" id="ProtNLM"/>
    </source>
</evidence>
<dbReference type="EMBL" id="CP060139">
    <property type="protein sequence ID" value="QNR25646.1"/>
    <property type="molecule type" value="Genomic_DNA"/>
</dbReference>
<sequence length="133" mass="14790">MYRWTFLAFLFLGACKSSQVQNAATDSGFIRIRFEEVGGFTGGSGMYSLEADGRVLNKGAELKQLSESQLKSLQAKAQAIRKLAPFQSSGQHIQRSIWLESAQDTLSFSWGLEDTAASAHDRLYQSLYQLTIE</sequence>
<dbReference type="PROSITE" id="PS51257">
    <property type="entry name" value="PROKAR_LIPOPROTEIN"/>
    <property type="match status" value="1"/>
</dbReference>
<feature type="chain" id="PRO_5029002170" description="Lipoprotein" evidence="1">
    <location>
        <begin position="24"/>
        <end position="133"/>
    </location>
</feature>
<keyword evidence="3" id="KW-1185">Reference proteome</keyword>
<organism evidence="2 3">
    <name type="scientific">Croceimicrobium hydrocarbonivorans</name>
    <dbReference type="NCBI Taxonomy" id="2761580"/>
    <lineage>
        <taxon>Bacteria</taxon>
        <taxon>Pseudomonadati</taxon>
        <taxon>Bacteroidota</taxon>
        <taxon>Flavobacteriia</taxon>
        <taxon>Flavobacteriales</taxon>
        <taxon>Owenweeksiaceae</taxon>
        <taxon>Croceimicrobium</taxon>
    </lineage>
</organism>
<dbReference type="KEGG" id="chyd:H4K34_07335"/>
<evidence type="ECO:0000256" key="1">
    <source>
        <dbReference type="SAM" id="SignalP"/>
    </source>
</evidence>
<dbReference type="RefSeq" id="WP_210760172.1">
    <property type="nucleotide sequence ID" value="NZ_CP060139.1"/>
</dbReference>
<feature type="signal peptide" evidence="1">
    <location>
        <begin position="1"/>
        <end position="23"/>
    </location>
</feature>
<evidence type="ECO:0000313" key="3">
    <source>
        <dbReference type="Proteomes" id="UP000516305"/>
    </source>
</evidence>
<dbReference type="AlphaFoldDB" id="A0A7H0VIU8"/>
<proteinExistence type="predicted"/>
<keyword evidence="1" id="KW-0732">Signal</keyword>
<name>A0A7H0VIU8_9FLAO</name>
<accession>A0A7H0VIU8</accession>
<gene>
    <name evidence="2" type="ORF">H4K34_07335</name>
</gene>
<dbReference type="Proteomes" id="UP000516305">
    <property type="component" value="Chromosome"/>
</dbReference>
<reference evidence="2 3" key="1">
    <citation type="submission" date="2020-08" db="EMBL/GenBank/DDBJ databases">
        <title>Croceimicrobium hydrocarbonivorans gen. nov., sp. nov., a novel marine bacterium isolated from a bacterial consortium that degrades polyethylene terephthalate.</title>
        <authorList>
            <person name="Liu R."/>
        </authorList>
    </citation>
    <scope>NUCLEOTIDE SEQUENCE [LARGE SCALE GENOMIC DNA]</scope>
    <source>
        <strain evidence="2 3">A20-9</strain>
    </source>
</reference>
<protein>
    <recommendedName>
        <fullName evidence="4">Lipoprotein</fullName>
    </recommendedName>
</protein>
<evidence type="ECO:0000313" key="2">
    <source>
        <dbReference type="EMBL" id="QNR25646.1"/>
    </source>
</evidence>